<feature type="transmembrane region" description="Helical" evidence="3">
    <location>
        <begin position="254"/>
        <end position="274"/>
    </location>
</feature>
<keyword evidence="3" id="KW-0812">Transmembrane</keyword>
<dbReference type="GO" id="GO:0000329">
    <property type="term" value="C:fungal-type vacuole membrane"/>
    <property type="evidence" value="ECO:0007669"/>
    <property type="project" value="TreeGrafter"/>
</dbReference>
<name>A0A179GDA0_PURLI</name>
<evidence type="ECO:0000256" key="2">
    <source>
        <dbReference type="SAM" id="MobiDB-lite"/>
    </source>
</evidence>
<evidence type="ECO:0000259" key="4">
    <source>
        <dbReference type="PROSITE" id="PS50850"/>
    </source>
</evidence>
<dbReference type="EMBL" id="LSBH01000008">
    <property type="protein sequence ID" value="OAQ75518.1"/>
    <property type="molecule type" value="Genomic_DNA"/>
</dbReference>
<dbReference type="SUPFAM" id="SSF103473">
    <property type="entry name" value="MFS general substrate transporter"/>
    <property type="match status" value="1"/>
</dbReference>
<organism evidence="5 6">
    <name type="scientific">Purpureocillium lilacinum</name>
    <name type="common">Paecilomyces lilacinus</name>
    <dbReference type="NCBI Taxonomy" id="33203"/>
    <lineage>
        <taxon>Eukaryota</taxon>
        <taxon>Fungi</taxon>
        <taxon>Dikarya</taxon>
        <taxon>Ascomycota</taxon>
        <taxon>Pezizomycotina</taxon>
        <taxon>Sordariomycetes</taxon>
        <taxon>Hypocreomycetidae</taxon>
        <taxon>Hypocreales</taxon>
        <taxon>Ophiocordycipitaceae</taxon>
        <taxon>Purpureocillium</taxon>
    </lineage>
</organism>
<sequence>MVIKVASTVQAVDFTSSPSQRRPRNSAELTAFTRRKGRKATTAMEPPTPAEAQPAPPRETLSRRILSELGLLSLARSPLDVKLLIAQRLVRLSAYGASTLVLVSLLRALGHSRAQAGLFMTLTLAGDVLVSLLLALAADRLLGRRAVLALGAGLMAASGLVFAAAPRSYGVLLAAAVLGVISPSGNEIGPFRAVEESVVAHLTPREDRADVYAWYSLAGTAGTALGMVTCGWAVEAATARLGWTLLDAYRAVFVAYAALGVVKLVLALALSPAVEADEKPQREASAADDVSAEETTPLLPDGTPEETQTKKVNAARRWWTAMLPQLSPESKGITAALCLLFALDSFASGLAPLYVSWVTYYFRSRFDLDEGRLGSVFFTTSLISASSVIVASSLAKRLGNVKVALPLHPSVSHSRPYRIRPLRLVDGC</sequence>
<feature type="transmembrane region" description="Helical" evidence="3">
    <location>
        <begin position="375"/>
        <end position="395"/>
    </location>
</feature>
<dbReference type="PROSITE" id="PS50850">
    <property type="entry name" value="MFS"/>
    <property type="match status" value="1"/>
</dbReference>
<feature type="region of interest" description="Disordered" evidence="2">
    <location>
        <begin position="279"/>
        <end position="310"/>
    </location>
</feature>
<feature type="transmembrane region" description="Helical" evidence="3">
    <location>
        <begin position="92"/>
        <end position="110"/>
    </location>
</feature>
<dbReference type="InterPro" id="IPR011701">
    <property type="entry name" value="MFS"/>
</dbReference>
<keyword evidence="3" id="KW-1133">Transmembrane helix</keyword>
<dbReference type="CDD" id="cd06174">
    <property type="entry name" value="MFS"/>
    <property type="match status" value="1"/>
</dbReference>
<feature type="transmembrane region" description="Helical" evidence="3">
    <location>
        <begin position="146"/>
        <end position="165"/>
    </location>
</feature>
<protein>
    <submittedName>
        <fullName evidence="5">MFS transporter</fullName>
    </submittedName>
</protein>
<feature type="transmembrane region" description="Helical" evidence="3">
    <location>
        <begin position="332"/>
        <end position="355"/>
    </location>
</feature>
<feature type="region of interest" description="Disordered" evidence="2">
    <location>
        <begin position="15"/>
        <end position="58"/>
    </location>
</feature>
<dbReference type="Pfam" id="PF07690">
    <property type="entry name" value="MFS_1"/>
    <property type="match status" value="1"/>
</dbReference>
<dbReference type="Proteomes" id="UP000078240">
    <property type="component" value="Unassembled WGS sequence"/>
</dbReference>
<feature type="domain" description="Major facilitator superfamily (MFS) profile" evidence="4">
    <location>
        <begin position="66"/>
        <end position="428"/>
    </location>
</feature>
<dbReference type="PANTHER" id="PTHR23520:SF5">
    <property type="entry name" value="TRANSPORTER, PUTATIVE (AFU_ORTHOLOGUE AFUA_3G04000)-RELATED"/>
    <property type="match status" value="1"/>
</dbReference>
<feature type="compositionally biased region" description="Pro residues" evidence="2">
    <location>
        <begin position="46"/>
        <end position="57"/>
    </location>
</feature>
<dbReference type="InterPro" id="IPR036259">
    <property type="entry name" value="MFS_trans_sf"/>
</dbReference>
<comment type="subcellular location">
    <subcellularLocation>
        <location evidence="1">Membrane</location>
        <topology evidence="1">Multi-pass membrane protein</topology>
    </subcellularLocation>
</comment>
<evidence type="ECO:0000256" key="1">
    <source>
        <dbReference type="ARBA" id="ARBA00004141"/>
    </source>
</evidence>
<evidence type="ECO:0000313" key="5">
    <source>
        <dbReference type="EMBL" id="OAQ75518.1"/>
    </source>
</evidence>
<dbReference type="GO" id="GO:0022857">
    <property type="term" value="F:transmembrane transporter activity"/>
    <property type="evidence" value="ECO:0007669"/>
    <property type="project" value="InterPro"/>
</dbReference>
<feature type="transmembrane region" description="Helical" evidence="3">
    <location>
        <begin position="212"/>
        <end position="234"/>
    </location>
</feature>
<dbReference type="InterPro" id="IPR020846">
    <property type="entry name" value="MFS_dom"/>
</dbReference>
<reference evidence="5 6" key="1">
    <citation type="submission" date="2016-01" db="EMBL/GenBank/DDBJ databases">
        <title>Biosynthesis of antibiotic leucinostatins and their inhibition on Phytophthora in bio-control Purpureocillium lilacinum.</title>
        <authorList>
            <person name="Wang G."/>
            <person name="Liu Z."/>
            <person name="Lin R."/>
            <person name="Li E."/>
            <person name="Mao Z."/>
            <person name="Ling J."/>
            <person name="Yin W."/>
            <person name="Xie B."/>
        </authorList>
    </citation>
    <scope>NUCLEOTIDE SEQUENCE [LARGE SCALE GENOMIC DNA]</scope>
    <source>
        <strain evidence="5">PLBJ-1</strain>
    </source>
</reference>
<keyword evidence="3" id="KW-0472">Membrane</keyword>
<feature type="transmembrane region" description="Helical" evidence="3">
    <location>
        <begin position="116"/>
        <end position="137"/>
    </location>
</feature>
<evidence type="ECO:0000256" key="3">
    <source>
        <dbReference type="SAM" id="Phobius"/>
    </source>
</evidence>
<proteinExistence type="predicted"/>
<dbReference type="AlphaFoldDB" id="A0A179GDA0"/>
<comment type="caution">
    <text evidence="5">The sequence shown here is derived from an EMBL/GenBank/DDBJ whole genome shotgun (WGS) entry which is preliminary data.</text>
</comment>
<feature type="transmembrane region" description="Helical" evidence="3">
    <location>
        <begin position="171"/>
        <end position="191"/>
    </location>
</feature>
<accession>A0A179GDA0</accession>
<dbReference type="Gene3D" id="1.20.1250.20">
    <property type="entry name" value="MFS general substrate transporter like domains"/>
    <property type="match status" value="1"/>
</dbReference>
<gene>
    <name evidence="5" type="ORF">VFPBJ_09491</name>
</gene>
<dbReference type="PANTHER" id="PTHR23520">
    <property type="entry name" value="TRANSPORTER, PUTATIVE (AFU_ORTHOLOGUE AFUA_3G04000)-RELATED"/>
    <property type="match status" value="1"/>
</dbReference>
<evidence type="ECO:0000313" key="6">
    <source>
        <dbReference type="Proteomes" id="UP000078240"/>
    </source>
</evidence>